<keyword evidence="2" id="KW-1133">Transmembrane helix</keyword>
<accession>A0ABS6BGY4</accession>
<dbReference type="RefSeq" id="WP_216320617.1">
    <property type="nucleotide sequence ID" value="NZ_JAHKRT010000002.1"/>
</dbReference>
<keyword evidence="2" id="KW-0472">Membrane</keyword>
<dbReference type="EMBL" id="JAHKRT010000002">
    <property type="protein sequence ID" value="MBU3077066.1"/>
    <property type="molecule type" value="Genomic_DNA"/>
</dbReference>
<feature type="domain" description="GGDEF" evidence="3">
    <location>
        <begin position="169"/>
        <end position="300"/>
    </location>
</feature>
<dbReference type="InterPro" id="IPR050469">
    <property type="entry name" value="Diguanylate_Cyclase"/>
</dbReference>
<reference evidence="4 5" key="1">
    <citation type="submission" date="2021-06" db="EMBL/GenBank/DDBJ databases">
        <title>Sphingomonas sp. XMGL2, whole genome shotgun sequencing project.</title>
        <authorList>
            <person name="Zhao G."/>
            <person name="Shen L."/>
        </authorList>
    </citation>
    <scope>NUCLEOTIDE SEQUENCE [LARGE SCALE GENOMIC DNA]</scope>
    <source>
        <strain evidence="4 5">XMGL2</strain>
    </source>
</reference>
<dbReference type="CDD" id="cd01949">
    <property type="entry name" value="GGDEF"/>
    <property type="match status" value="1"/>
</dbReference>
<dbReference type="EC" id="2.7.7.65" evidence="1"/>
<dbReference type="Pfam" id="PF00990">
    <property type="entry name" value="GGDEF"/>
    <property type="match status" value="1"/>
</dbReference>
<feature type="transmembrane region" description="Helical" evidence="2">
    <location>
        <begin position="21"/>
        <end position="44"/>
    </location>
</feature>
<dbReference type="NCBIfam" id="TIGR00254">
    <property type="entry name" value="GGDEF"/>
    <property type="match status" value="1"/>
</dbReference>
<dbReference type="PANTHER" id="PTHR45138:SF9">
    <property type="entry name" value="DIGUANYLATE CYCLASE DGCM-RELATED"/>
    <property type="match status" value="1"/>
</dbReference>
<evidence type="ECO:0000256" key="2">
    <source>
        <dbReference type="SAM" id="Phobius"/>
    </source>
</evidence>
<dbReference type="InterPro" id="IPR000160">
    <property type="entry name" value="GGDEF_dom"/>
</dbReference>
<feature type="transmembrane region" description="Helical" evidence="2">
    <location>
        <begin position="50"/>
        <end position="67"/>
    </location>
</feature>
<proteinExistence type="predicted"/>
<gene>
    <name evidence="4" type="ORF">KOF26_04235</name>
</gene>
<protein>
    <recommendedName>
        <fullName evidence="1">diguanylate cyclase</fullName>
        <ecNumber evidence="1">2.7.7.65</ecNumber>
    </recommendedName>
</protein>
<dbReference type="PROSITE" id="PS50887">
    <property type="entry name" value="GGDEF"/>
    <property type="match status" value="1"/>
</dbReference>
<feature type="transmembrane region" description="Helical" evidence="2">
    <location>
        <begin position="111"/>
        <end position="128"/>
    </location>
</feature>
<sequence length="339" mass="35960">MAPVPPNPAPVVRYFVRLVGLMTALSGPAATAITLTSFLATIALDLSTGPVMSLTLPYTLIVCFAAWTLGERIGVVTAVATSLITVTVHYVQLRASMPQLGALGPVAVLSWLNRLGTACLMVLIVSGLRSTLEMERWRAATDALTGALNKGAFEQAMGRAVAAAQRRGHALVLAYMDLDGFKGVNDSYGHSAGDEVLRAFSEAAAATIRHTDLFARIGGDEFVALLTVPDCDAGDATAEMLHARLSRILFQTGMPVTCSMGAIVLHGCQVGREDDLIALADTLMYEVKRSGKNALRIGRGDLSEAAMRAAMPPRTTDDFQKLLAQIDRADPTYLTKAVA</sequence>
<comment type="caution">
    <text evidence="4">The sequence shown here is derived from an EMBL/GenBank/DDBJ whole genome shotgun (WGS) entry which is preliminary data.</text>
</comment>
<evidence type="ECO:0000259" key="3">
    <source>
        <dbReference type="PROSITE" id="PS50887"/>
    </source>
</evidence>
<dbReference type="Proteomes" id="UP000776276">
    <property type="component" value="Unassembled WGS sequence"/>
</dbReference>
<evidence type="ECO:0000313" key="4">
    <source>
        <dbReference type="EMBL" id="MBU3077066.1"/>
    </source>
</evidence>
<dbReference type="SMART" id="SM00267">
    <property type="entry name" value="GGDEF"/>
    <property type="match status" value="1"/>
</dbReference>
<organism evidence="4 5">
    <name type="scientific">Sphingomonas quercus</name>
    <dbReference type="NCBI Taxonomy" id="2842451"/>
    <lineage>
        <taxon>Bacteria</taxon>
        <taxon>Pseudomonadati</taxon>
        <taxon>Pseudomonadota</taxon>
        <taxon>Alphaproteobacteria</taxon>
        <taxon>Sphingomonadales</taxon>
        <taxon>Sphingomonadaceae</taxon>
        <taxon>Sphingomonas</taxon>
    </lineage>
</organism>
<evidence type="ECO:0000313" key="5">
    <source>
        <dbReference type="Proteomes" id="UP000776276"/>
    </source>
</evidence>
<feature type="transmembrane region" description="Helical" evidence="2">
    <location>
        <begin position="74"/>
        <end position="91"/>
    </location>
</feature>
<evidence type="ECO:0000256" key="1">
    <source>
        <dbReference type="ARBA" id="ARBA00012528"/>
    </source>
</evidence>
<keyword evidence="2" id="KW-0812">Transmembrane</keyword>
<dbReference type="PANTHER" id="PTHR45138">
    <property type="entry name" value="REGULATORY COMPONENTS OF SENSORY TRANSDUCTION SYSTEM"/>
    <property type="match status" value="1"/>
</dbReference>
<keyword evidence="5" id="KW-1185">Reference proteome</keyword>
<name>A0ABS6BGY4_9SPHN</name>